<comment type="function">
    <text evidence="10">ATP dependent phosphorylation of adenosine and other related nucleoside analogs to monophosphate derivatives.</text>
</comment>
<keyword evidence="6 10" id="KW-0547">Nucleotide-binding</keyword>
<dbReference type="SUPFAM" id="SSF53613">
    <property type="entry name" value="Ribokinase-like"/>
    <property type="match status" value="1"/>
</dbReference>
<dbReference type="Gene3D" id="3.40.1190.20">
    <property type="match status" value="1"/>
</dbReference>
<dbReference type="CDD" id="cd01168">
    <property type="entry name" value="adenosine_kinase"/>
    <property type="match status" value="1"/>
</dbReference>
<dbReference type="GO" id="GO:0005634">
    <property type="term" value="C:nucleus"/>
    <property type="evidence" value="ECO:0007669"/>
    <property type="project" value="UniProtKB-SubCell"/>
</dbReference>
<name>A0A821WNU4_9NEOP</name>
<evidence type="ECO:0000256" key="8">
    <source>
        <dbReference type="ARBA" id="ARBA00022840"/>
    </source>
</evidence>
<dbReference type="EMBL" id="CAJOBZ010000062">
    <property type="protein sequence ID" value="CAF4928324.1"/>
    <property type="molecule type" value="Genomic_DNA"/>
</dbReference>
<evidence type="ECO:0000259" key="11">
    <source>
        <dbReference type="Pfam" id="PF00294"/>
    </source>
</evidence>
<dbReference type="EC" id="2.7.1.20" evidence="3 10"/>
<comment type="similarity">
    <text evidence="2 10">Belongs to the carbohydrate kinase PfkB family.</text>
</comment>
<dbReference type="GO" id="GO:0006144">
    <property type="term" value="P:purine nucleobase metabolic process"/>
    <property type="evidence" value="ECO:0007669"/>
    <property type="project" value="TreeGrafter"/>
</dbReference>
<dbReference type="FunFam" id="3.40.1190.20:FF:000014">
    <property type="entry name" value="ADO1p Adenosine kinase"/>
    <property type="match status" value="1"/>
</dbReference>
<evidence type="ECO:0000256" key="3">
    <source>
        <dbReference type="ARBA" id="ARBA00012119"/>
    </source>
</evidence>
<comment type="subcellular location">
    <subcellularLocation>
        <location evidence="10">Nucleus</location>
    </subcellularLocation>
</comment>
<dbReference type="GO" id="GO:0004001">
    <property type="term" value="F:adenosine kinase activity"/>
    <property type="evidence" value="ECO:0007669"/>
    <property type="project" value="UniProtKB-UniRule"/>
</dbReference>
<dbReference type="PRINTS" id="PR00989">
    <property type="entry name" value="ADENOKINASE"/>
</dbReference>
<dbReference type="GO" id="GO:0006166">
    <property type="term" value="P:purine ribonucleoside salvage"/>
    <property type="evidence" value="ECO:0007669"/>
    <property type="project" value="UniProtKB-KW"/>
</dbReference>
<comment type="subunit">
    <text evidence="10">Monomer.</text>
</comment>
<comment type="cofactor">
    <cofactor evidence="10">
        <name>Mg(2+)</name>
        <dbReference type="ChEBI" id="CHEBI:18420"/>
    </cofactor>
    <text evidence="10">Binds 3 Mg(2+) ions per subunit.</text>
</comment>
<evidence type="ECO:0000256" key="10">
    <source>
        <dbReference type="RuleBase" id="RU368116"/>
    </source>
</evidence>
<protein>
    <recommendedName>
        <fullName evidence="3 10">Adenosine kinase</fullName>
        <shortName evidence="10">AK</shortName>
        <ecNumber evidence="3 10">2.7.1.20</ecNumber>
    </recommendedName>
    <alternativeName>
        <fullName evidence="10">Adenosine 5'-phosphotransferase</fullName>
    </alternativeName>
</protein>
<comment type="pathway">
    <text evidence="1 10">Purine metabolism; AMP biosynthesis via salvage pathway; AMP from adenosine: step 1/1.</text>
</comment>
<keyword evidence="10" id="KW-0460">Magnesium</keyword>
<dbReference type="OrthoDB" id="432447at2759"/>
<keyword evidence="10" id="KW-0539">Nucleus</keyword>
<dbReference type="AlphaFoldDB" id="A0A821WNU4"/>
<dbReference type="Pfam" id="PF00294">
    <property type="entry name" value="PfkB"/>
    <property type="match status" value="1"/>
</dbReference>
<dbReference type="GO" id="GO:0044209">
    <property type="term" value="P:AMP salvage"/>
    <property type="evidence" value="ECO:0007669"/>
    <property type="project" value="UniProtKB-UniRule"/>
</dbReference>
<feature type="active site" description="Proton acceptor" evidence="9">
    <location>
        <position position="328"/>
    </location>
</feature>
<gene>
    <name evidence="12" type="ORF">PMACD_LOCUS13627</name>
</gene>
<proteinExistence type="inferred from homology"/>
<dbReference type="GO" id="GO:0005829">
    <property type="term" value="C:cytosol"/>
    <property type="evidence" value="ECO:0007669"/>
    <property type="project" value="TreeGrafter"/>
</dbReference>
<evidence type="ECO:0000256" key="2">
    <source>
        <dbReference type="ARBA" id="ARBA00010688"/>
    </source>
</evidence>
<keyword evidence="4 10" id="KW-0808">Transferase</keyword>
<evidence type="ECO:0000256" key="9">
    <source>
        <dbReference type="PIRSR" id="PIRSR601805-1"/>
    </source>
</evidence>
<dbReference type="PANTHER" id="PTHR45769:SF3">
    <property type="entry name" value="ADENOSINE KINASE"/>
    <property type="match status" value="1"/>
</dbReference>
<evidence type="ECO:0000256" key="5">
    <source>
        <dbReference type="ARBA" id="ARBA00022726"/>
    </source>
</evidence>
<keyword evidence="13" id="KW-1185">Reference proteome</keyword>
<feature type="domain" description="Carbohydrate kinase PfkB" evidence="11">
    <location>
        <begin position="70"/>
        <end position="367"/>
    </location>
</feature>
<dbReference type="UniPathway" id="UPA00588">
    <property type="reaction ID" value="UER00659"/>
</dbReference>
<keyword evidence="7 10" id="KW-0418">Kinase</keyword>
<dbReference type="InterPro" id="IPR002173">
    <property type="entry name" value="Carboh/pur_kinase_PfkB_CS"/>
</dbReference>
<dbReference type="InterPro" id="IPR001805">
    <property type="entry name" value="Adenokinase"/>
</dbReference>
<accession>A0A821WNU4</accession>
<dbReference type="InterPro" id="IPR029056">
    <property type="entry name" value="Ribokinase-like"/>
</dbReference>
<dbReference type="PANTHER" id="PTHR45769">
    <property type="entry name" value="ADENOSINE KINASE"/>
    <property type="match status" value="1"/>
</dbReference>
<sequence length="374" mass="41167">MAFTEDFELTLLEDSEISLHDCRTQNVILYRCDCSQKGLLVGIGNPLLDISAIVDESLLQKYELQADGAIMAEDKHMPLYKELMEKHNAEFIAGGSVQNSLRVAQWILKKPNVCTYFGCVGNDDYARILRERAEAEGVTVRYQVTDEAPTGTCAVLVTGTHRSLCANLAAAQKFTPDHLGKEECRRSIESAKFFYASGFFVAVSPESIMQLAQHAHAHSHTFVMNLSAPFVSQFYKEPLTQIMPYVDVLFGNESEAEAFAQAFNIAETDLQQLALKTAALPKLNSRKRVVVITQGKDPVILVEGSKISLIPVIYLTREQIVDTNGAGDAFAGGFLSQLVMGKSYETCVKCGIYSATHIIQHSGCTVSGESDFQE</sequence>
<dbReference type="InterPro" id="IPR011611">
    <property type="entry name" value="PfkB_dom"/>
</dbReference>
<organism evidence="12 13">
    <name type="scientific">Pieris macdunnoughi</name>
    <dbReference type="NCBI Taxonomy" id="345717"/>
    <lineage>
        <taxon>Eukaryota</taxon>
        <taxon>Metazoa</taxon>
        <taxon>Ecdysozoa</taxon>
        <taxon>Arthropoda</taxon>
        <taxon>Hexapoda</taxon>
        <taxon>Insecta</taxon>
        <taxon>Pterygota</taxon>
        <taxon>Neoptera</taxon>
        <taxon>Endopterygota</taxon>
        <taxon>Lepidoptera</taxon>
        <taxon>Glossata</taxon>
        <taxon>Ditrysia</taxon>
        <taxon>Papilionoidea</taxon>
        <taxon>Pieridae</taxon>
        <taxon>Pierinae</taxon>
        <taxon>Pieris</taxon>
    </lineage>
</organism>
<evidence type="ECO:0000313" key="13">
    <source>
        <dbReference type="Proteomes" id="UP000663880"/>
    </source>
</evidence>
<reference evidence="12" key="1">
    <citation type="submission" date="2021-02" db="EMBL/GenBank/DDBJ databases">
        <authorList>
            <person name="Steward A R."/>
        </authorList>
    </citation>
    <scope>NUCLEOTIDE SEQUENCE</scope>
</reference>
<dbReference type="Gene3D" id="3.30.1110.10">
    <property type="match status" value="1"/>
</dbReference>
<evidence type="ECO:0000256" key="7">
    <source>
        <dbReference type="ARBA" id="ARBA00022777"/>
    </source>
</evidence>
<keyword evidence="8 10" id="KW-0067">ATP-binding</keyword>
<evidence type="ECO:0000256" key="6">
    <source>
        <dbReference type="ARBA" id="ARBA00022741"/>
    </source>
</evidence>
<dbReference type="GO" id="GO:0005524">
    <property type="term" value="F:ATP binding"/>
    <property type="evidence" value="ECO:0007669"/>
    <property type="project" value="UniProtKB-UniRule"/>
</dbReference>
<evidence type="ECO:0000256" key="4">
    <source>
        <dbReference type="ARBA" id="ARBA00022679"/>
    </source>
</evidence>
<dbReference type="Proteomes" id="UP000663880">
    <property type="component" value="Unassembled WGS sequence"/>
</dbReference>
<evidence type="ECO:0000256" key="1">
    <source>
        <dbReference type="ARBA" id="ARBA00004801"/>
    </source>
</evidence>
<keyword evidence="5 10" id="KW-0660">Purine salvage</keyword>
<evidence type="ECO:0000313" key="12">
    <source>
        <dbReference type="EMBL" id="CAF4928324.1"/>
    </source>
</evidence>
<dbReference type="PROSITE" id="PS00584">
    <property type="entry name" value="PFKB_KINASES_2"/>
    <property type="match status" value="1"/>
</dbReference>
<comment type="catalytic activity">
    <reaction evidence="10">
        <text>adenosine + ATP = AMP + ADP + H(+)</text>
        <dbReference type="Rhea" id="RHEA:20824"/>
        <dbReference type="ChEBI" id="CHEBI:15378"/>
        <dbReference type="ChEBI" id="CHEBI:16335"/>
        <dbReference type="ChEBI" id="CHEBI:30616"/>
        <dbReference type="ChEBI" id="CHEBI:456215"/>
        <dbReference type="ChEBI" id="CHEBI:456216"/>
        <dbReference type="EC" id="2.7.1.20"/>
    </reaction>
</comment>
<comment type="caution">
    <text evidence="12">The sequence shown here is derived from an EMBL/GenBank/DDBJ whole genome shotgun (WGS) entry which is preliminary data.</text>
</comment>